<comment type="subcellular location">
    <subcellularLocation>
        <location evidence="1">Cell membrane</location>
        <topology evidence="1">Multi-pass membrane protein</topology>
    </subcellularLocation>
</comment>
<dbReference type="Gene3D" id="1.20.1070.10">
    <property type="entry name" value="Rhodopsin 7-helix transmembrane proteins"/>
    <property type="match status" value="1"/>
</dbReference>
<evidence type="ECO:0000313" key="14">
    <source>
        <dbReference type="Proteomes" id="UP001142489"/>
    </source>
</evidence>
<evidence type="ECO:0000256" key="7">
    <source>
        <dbReference type="ARBA" id="ARBA00023157"/>
    </source>
</evidence>
<keyword evidence="8" id="KW-0675">Receptor</keyword>
<feature type="transmembrane region" description="Helical" evidence="11">
    <location>
        <begin position="134"/>
        <end position="155"/>
    </location>
</feature>
<dbReference type="SUPFAM" id="SSF81321">
    <property type="entry name" value="Family A G protein-coupled receptor-like"/>
    <property type="match status" value="1"/>
</dbReference>
<evidence type="ECO:0000256" key="6">
    <source>
        <dbReference type="ARBA" id="ARBA00023136"/>
    </source>
</evidence>
<evidence type="ECO:0000256" key="4">
    <source>
        <dbReference type="ARBA" id="ARBA00022989"/>
    </source>
</evidence>
<evidence type="ECO:0000256" key="1">
    <source>
        <dbReference type="ARBA" id="ARBA00004651"/>
    </source>
</evidence>
<feature type="transmembrane region" description="Helical" evidence="11">
    <location>
        <begin position="21"/>
        <end position="43"/>
    </location>
</feature>
<name>A0A9Q0XG13_9SAUR</name>
<keyword evidence="2" id="KW-1003">Cell membrane</keyword>
<evidence type="ECO:0000256" key="3">
    <source>
        <dbReference type="ARBA" id="ARBA00022692"/>
    </source>
</evidence>
<evidence type="ECO:0000259" key="12">
    <source>
        <dbReference type="PROSITE" id="PS50262"/>
    </source>
</evidence>
<reference evidence="13" key="1">
    <citation type="journal article" date="2023" name="DNA Res.">
        <title>Chromosome-level genome assembly of Phrynocephalus forsythii using third-generation DNA sequencing and Hi-C analysis.</title>
        <authorList>
            <person name="Qi Y."/>
            <person name="Zhao W."/>
            <person name="Zhao Y."/>
            <person name="Niu C."/>
            <person name="Cao S."/>
            <person name="Zhang Y."/>
        </authorList>
    </citation>
    <scope>NUCLEOTIDE SEQUENCE</scope>
    <source>
        <tissue evidence="13">Muscle</tissue>
    </source>
</reference>
<keyword evidence="9" id="KW-0325">Glycoprotein</keyword>
<dbReference type="PRINTS" id="PR00237">
    <property type="entry name" value="GPCRRHODOPSN"/>
</dbReference>
<dbReference type="Proteomes" id="UP001142489">
    <property type="component" value="Unassembled WGS sequence"/>
</dbReference>
<organism evidence="13 14">
    <name type="scientific">Phrynocephalus forsythii</name>
    <dbReference type="NCBI Taxonomy" id="171643"/>
    <lineage>
        <taxon>Eukaryota</taxon>
        <taxon>Metazoa</taxon>
        <taxon>Chordata</taxon>
        <taxon>Craniata</taxon>
        <taxon>Vertebrata</taxon>
        <taxon>Euteleostomi</taxon>
        <taxon>Lepidosauria</taxon>
        <taxon>Squamata</taxon>
        <taxon>Bifurcata</taxon>
        <taxon>Unidentata</taxon>
        <taxon>Episquamata</taxon>
        <taxon>Toxicofera</taxon>
        <taxon>Iguania</taxon>
        <taxon>Acrodonta</taxon>
        <taxon>Agamidae</taxon>
        <taxon>Agaminae</taxon>
        <taxon>Phrynocephalus</taxon>
    </lineage>
</organism>
<evidence type="ECO:0000256" key="8">
    <source>
        <dbReference type="ARBA" id="ARBA00023170"/>
    </source>
</evidence>
<evidence type="ECO:0000256" key="9">
    <source>
        <dbReference type="ARBA" id="ARBA00023180"/>
    </source>
</evidence>
<dbReference type="GO" id="GO:0005886">
    <property type="term" value="C:plasma membrane"/>
    <property type="evidence" value="ECO:0007669"/>
    <property type="project" value="UniProtKB-SubCell"/>
</dbReference>
<evidence type="ECO:0000256" key="11">
    <source>
        <dbReference type="SAM" id="Phobius"/>
    </source>
</evidence>
<dbReference type="EMBL" id="JAPFRF010000012">
    <property type="protein sequence ID" value="KAJ7313083.1"/>
    <property type="molecule type" value="Genomic_DNA"/>
</dbReference>
<dbReference type="InterPro" id="IPR017452">
    <property type="entry name" value="GPCR_Rhodpsn_7TM"/>
</dbReference>
<keyword evidence="10" id="KW-0807">Transducer</keyword>
<feature type="transmembrane region" description="Helical" evidence="11">
    <location>
        <begin position="268"/>
        <end position="292"/>
    </location>
</feature>
<keyword evidence="4 11" id="KW-1133">Transmembrane helix</keyword>
<protein>
    <recommendedName>
        <fullName evidence="12">G-protein coupled receptors family 1 profile domain-containing protein</fullName>
    </recommendedName>
</protein>
<evidence type="ECO:0000313" key="13">
    <source>
        <dbReference type="EMBL" id="KAJ7313083.1"/>
    </source>
</evidence>
<feature type="transmembrane region" description="Helical" evidence="11">
    <location>
        <begin position="221"/>
        <end position="248"/>
    </location>
</feature>
<accession>A0A9Q0XG13</accession>
<feature type="domain" description="G-protein coupled receptors family 1 profile" evidence="12">
    <location>
        <begin position="34"/>
        <end position="289"/>
    </location>
</feature>
<evidence type="ECO:0000256" key="10">
    <source>
        <dbReference type="ARBA" id="ARBA00023224"/>
    </source>
</evidence>
<keyword evidence="7" id="KW-1015">Disulfide bond</keyword>
<evidence type="ECO:0000256" key="2">
    <source>
        <dbReference type="ARBA" id="ARBA00022475"/>
    </source>
</evidence>
<dbReference type="PANTHER" id="PTHR24234">
    <property type="entry name" value="LYSOPHOSPHATIDIC ACID RECEPTOR 5/SPHINGOSYLPHOSPHORYLCHOLINE RECEPTOR"/>
    <property type="match status" value="1"/>
</dbReference>
<proteinExistence type="predicted"/>
<dbReference type="PANTHER" id="PTHR24234:SF9">
    <property type="entry name" value="G-PROTEIN COUPLED RECEPTOR 132-RELATED"/>
    <property type="match status" value="1"/>
</dbReference>
<evidence type="ECO:0000256" key="5">
    <source>
        <dbReference type="ARBA" id="ARBA00023040"/>
    </source>
</evidence>
<dbReference type="Pfam" id="PF00001">
    <property type="entry name" value="7tm_1"/>
    <property type="match status" value="1"/>
</dbReference>
<comment type="caution">
    <text evidence="13">The sequence shown here is derived from an EMBL/GenBank/DDBJ whole genome shotgun (WGS) entry which is preliminary data.</text>
</comment>
<sequence length="331" mass="38086">MNTTTSICPSMPYNVTKYFKLPVYSVVLVAGFPLSLLALFALVRQMKRSVVLSVYILSLVVANLLQIVTLPFWMYHSYHDHRWGLGKEFCVVAVLAFRTNFYAKNGFLCLIAMERYIGLVHPLRFHKLQTVAGAGKISLASWLLVMTLCAVGVGLQANHQGSWHEHCLDGSELNFHYACFKVAIVGLTFFLPFFLMGFFYFRVLCELRKVVSLEKKTKRQIYGFISLLLLTFFLLFTPYQVTLSYRFYREVKLSESERHTCDFLSEIFIYQQATLCLSTLGSILDPLLYILLLKDIRAELKETLSFRTPSIGYLHKAEGHHVSQHRITQQM</sequence>
<keyword evidence="3 11" id="KW-0812">Transmembrane</keyword>
<dbReference type="InterPro" id="IPR000276">
    <property type="entry name" value="GPCR_Rhodpsn"/>
</dbReference>
<gene>
    <name evidence="13" type="ORF">JRQ81_004351</name>
</gene>
<keyword evidence="14" id="KW-1185">Reference proteome</keyword>
<dbReference type="GO" id="GO:0004930">
    <property type="term" value="F:G protein-coupled receptor activity"/>
    <property type="evidence" value="ECO:0007669"/>
    <property type="project" value="UniProtKB-KW"/>
</dbReference>
<feature type="transmembrane region" description="Helical" evidence="11">
    <location>
        <begin position="175"/>
        <end position="201"/>
    </location>
</feature>
<dbReference type="OrthoDB" id="9946711at2759"/>
<dbReference type="AlphaFoldDB" id="A0A9Q0XG13"/>
<keyword evidence="6 11" id="KW-0472">Membrane</keyword>
<dbReference type="PROSITE" id="PS50262">
    <property type="entry name" value="G_PROTEIN_RECEP_F1_2"/>
    <property type="match status" value="1"/>
</dbReference>
<feature type="transmembrane region" description="Helical" evidence="11">
    <location>
        <begin position="50"/>
        <end position="75"/>
    </location>
</feature>
<keyword evidence="5" id="KW-0297">G-protein coupled receptor</keyword>